<dbReference type="Gene3D" id="3.40.630.40">
    <property type="entry name" value="Zn-dependent exopeptidases"/>
    <property type="match status" value="1"/>
</dbReference>
<evidence type="ECO:0000256" key="3">
    <source>
        <dbReference type="ARBA" id="ARBA00022801"/>
    </source>
</evidence>
<dbReference type="RefSeq" id="WP_180307335.1">
    <property type="nucleotide sequence ID" value="NZ_CP058952.1"/>
</dbReference>
<evidence type="ECO:0000313" key="6">
    <source>
        <dbReference type="Proteomes" id="UP000510822"/>
    </source>
</evidence>
<accession>A0A7D5ZGE7</accession>
<keyword evidence="3" id="KW-0378">Hydrolase</keyword>
<evidence type="ECO:0000313" key="5">
    <source>
        <dbReference type="EMBL" id="QLI80190.1"/>
    </source>
</evidence>
<dbReference type="PANTHER" id="PTHR30404:SF0">
    <property type="entry name" value="N-ACETYLMURAMOYL-L-ALANINE AMIDASE AMIC"/>
    <property type="match status" value="1"/>
</dbReference>
<dbReference type="CDD" id="cd02696">
    <property type="entry name" value="MurNAc-LAA"/>
    <property type="match status" value="1"/>
</dbReference>
<dbReference type="EMBL" id="CP058952">
    <property type="protein sequence ID" value="QLI80190.1"/>
    <property type="molecule type" value="Genomic_DNA"/>
</dbReference>
<dbReference type="KEGG" id="cfon:HZU75_00790"/>
<evidence type="ECO:0000256" key="2">
    <source>
        <dbReference type="ARBA" id="ARBA00011901"/>
    </source>
</evidence>
<gene>
    <name evidence="5" type="ORF">HZU75_00790</name>
</gene>
<name>A0A7D5ZGE7_9NEIS</name>
<proteinExistence type="predicted"/>
<dbReference type="GO" id="GO:0030288">
    <property type="term" value="C:outer membrane-bounded periplasmic space"/>
    <property type="evidence" value="ECO:0007669"/>
    <property type="project" value="TreeGrafter"/>
</dbReference>
<dbReference type="PANTHER" id="PTHR30404">
    <property type="entry name" value="N-ACETYLMURAMOYL-L-ALANINE AMIDASE"/>
    <property type="match status" value="1"/>
</dbReference>
<dbReference type="AlphaFoldDB" id="A0A7D5ZGE7"/>
<dbReference type="InterPro" id="IPR002508">
    <property type="entry name" value="MurNAc-LAA_cat"/>
</dbReference>
<organism evidence="5 6">
    <name type="scientific">Chitinibacter fontanus</name>
    <dbReference type="NCBI Taxonomy" id="1737446"/>
    <lineage>
        <taxon>Bacteria</taxon>
        <taxon>Pseudomonadati</taxon>
        <taxon>Pseudomonadota</taxon>
        <taxon>Betaproteobacteria</taxon>
        <taxon>Neisseriales</taxon>
        <taxon>Chitinibacteraceae</taxon>
        <taxon>Chitinibacter</taxon>
    </lineage>
</organism>
<dbReference type="Proteomes" id="UP000510822">
    <property type="component" value="Chromosome"/>
</dbReference>
<dbReference type="EC" id="3.5.1.28" evidence="2"/>
<keyword evidence="6" id="KW-1185">Reference proteome</keyword>
<comment type="catalytic activity">
    <reaction evidence="1">
        <text>Hydrolyzes the link between N-acetylmuramoyl residues and L-amino acid residues in certain cell-wall glycopeptides.</text>
        <dbReference type="EC" id="3.5.1.28"/>
    </reaction>
</comment>
<dbReference type="GO" id="GO:0008745">
    <property type="term" value="F:N-acetylmuramoyl-L-alanine amidase activity"/>
    <property type="evidence" value="ECO:0007669"/>
    <property type="project" value="UniProtKB-EC"/>
</dbReference>
<reference evidence="5 6" key="1">
    <citation type="journal article" date="2016" name="Int. J. Syst. Evol. Microbiol.">
        <title>Chitinibacter fontanus sp. nov., isolated from a spring.</title>
        <authorList>
            <person name="Sheu S.Y."/>
            <person name="Li Y.S."/>
            <person name="Young C.C."/>
            <person name="Chen W.M."/>
        </authorList>
    </citation>
    <scope>NUCLEOTIDE SEQUENCE [LARGE SCALE GENOMIC DNA]</scope>
    <source>
        <strain evidence="5 6">STM-7</strain>
    </source>
</reference>
<sequence length="259" mass="27922">MLVFLPVAHAAKIALDVGHNLQATGTTSAFGETEFSYNLAVAEVIAKRLRAAGHLVTVIGADGQMLELKPRAAAAAGHDLFISLHHDSMKEEYLDEWVWNEQTYKMSRRFAGYSLFVFDADPKYANTTTAMSPSNPLAGYGAQLAISLACATRLADELIQVGMKPTLHHAYGIAGGYRPLLDEGRGIYQANFAVLRHNSVPAILFEGGVLPNPEEAITLKTLEHREKVATAVLNSLDCLPAIKSKTVVPLPKGSGRNSP</sequence>
<dbReference type="InterPro" id="IPR050695">
    <property type="entry name" value="N-acetylmuramoyl_amidase_3"/>
</dbReference>
<evidence type="ECO:0000259" key="4">
    <source>
        <dbReference type="SMART" id="SM00646"/>
    </source>
</evidence>
<dbReference type="GO" id="GO:0009253">
    <property type="term" value="P:peptidoglycan catabolic process"/>
    <property type="evidence" value="ECO:0007669"/>
    <property type="project" value="InterPro"/>
</dbReference>
<protein>
    <recommendedName>
        <fullName evidence="2">N-acetylmuramoyl-L-alanine amidase</fullName>
        <ecNumber evidence="2">3.5.1.28</ecNumber>
    </recommendedName>
</protein>
<feature type="domain" description="MurNAc-LAA" evidence="4">
    <location>
        <begin position="70"/>
        <end position="237"/>
    </location>
</feature>
<dbReference type="SUPFAM" id="SSF53187">
    <property type="entry name" value="Zn-dependent exopeptidases"/>
    <property type="match status" value="1"/>
</dbReference>
<evidence type="ECO:0000256" key="1">
    <source>
        <dbReference type="ARBA" id="ARBA00001561"/>
    </source>
</evidence>
<dbReference type="Pfam" id="PF01520">
    <property type="entry name" value="Amidase_3"/>
    <property type="match status" value="1"/>
</dbReference>
<dbReference type="SMART" id="SM00646">
    <property type="entry name" value="Ami_3"/>
    <property type="match status" value="1"/>
</dbReference>